<evidence type="ECO:0000259" key="1">
    <source>
        <dbReference type="Pfam" id="PF07581"/>
    </source>
</evidence>
<reference evidence="2" key="1">
    <citation type="submission" date="2020-10" db="EMBL/GenBank/DDBJ databases">
        <authorList>
            <person name="Gilroy R."/>
        </authorList>
    </citation>
    <scope>NUCLEOTIDE SEQUENCE</scope>
    <source>
        <strain evidence="2">6276</strain>
    </source>
</reference>
<protein>
    <recommendedName>
        <fullName evidence="1">GLUG domain-containing protein</fullName>
    </recommendedName>
</protein>
<reference evidence="2" key="2">
    <citation type="journal article" date="2021" name="PeerJ">
        <title>Extensive microbial diversity within the chicken gut microbiome revealed by metagenomics and culture.</title>
        <authorList>
            <person name="Gilroy R."/>
            <person name="Ravi A."/>
            <person name="Getino M."/>
            <person name="Pursley I."/>
            <person name="Horton D.L."/>
            <person name="Alikhan N.F."/>
            <person name="Baker D."/>
            <person name="Gharbi K."/>
            <person name="Hall N."/>
            <person name="Watson M."/>
            <person name="Adriaenssens E.M."/>
            <person name="Foster-Nyarko E."/>
            <person name="Jarju S."/>
            <person name="Secka A."/>
            <person name="Antonio M."/>
            <person name="Oren A."/>
            <person name="Chaudhuri R.R."/>
            <person name="La Ragione R."/>
            <person name="Hildebrand F."/>
            <person name="Pallen M.J."/>
        </authorList>
    </citation>
    <scope>NUCLEOTIDE SEQUENCE</scope>
    <source>
        <strain evidence="2">6276</strain>
    </source>
</reference>
<organism evidence="2 3">
    <name type="scientific">Candidatus Scatousia excrementigallinarum</name>
    <dbReference type="NCBI Taxonomy" id="2840935"/>
    <lineage>
        <taxon>Bacteria</taxon>
        <taxon>Candidatus Scatousia</taxon>
    </lineage>
</organism>
<dbReference type="AlphaFoldDB" id="A0A9D1EY09"/>
<evidence type="ECO:0000313" key="2">
    <source>
        <dbReference type="EMBL" id="HIS36056.1"/>
    </source>
</evidence>
<dbReference type="Proteomes" id="UP000823928">
    <property type="component" value="Unassembled WGS sequence"/>
</dbReference>
<name>A0A9D1EY09_9BACT</name>
<dbReference type="Pfam" id="PF07581">
    <property type="entry name" value="Glug"/>
    <property type="match status" value="1"/>
</dbReference>
<comment type="caution">
    <text evidence="2">The sequence shown here is derived from an EMBL/GenBank/DDBJ whole genome shotgun (WGS) entry which is preliminary data.</text>
</comment>
<sequence length="676" mass="73209">MGMSASQARLLYITAQLNNLSLQGQNVSDAKIRLSMDSERIQEKYTRALSNTRLYINPNIFTVDGAAAKSELITLENLKSQNLFVYDGSKILGYTYEKKDTGKTEQIIVGWEDDLDKPIYPTKTETDTFREANSTIPARGPESLDKMNSIVAATGLGEDDLKTVSYTTMINGKETEINAISIKSQAGFDAIIDQMGKNTDAVKQNYVLDLDEGEEIDLSGYNWHGIPAFQGVFDGNGETIKGLNGDSGFFDSLYGVAKSINLEGANVTAERDALGALSNYLADGASIENCNATDVNITCNLKPDTTYQLGYTPERASVGGLVGLSNGNVSNSSVTGEINVPNADDSFGFIGGFIGANTNIVKGESEIKNCYSDVNIKLGSGTDYSNSINNFIGDDSHETTIKNCVAMGSITNANGSNINASDLACRGPVLESDVSNMMALDTRNNNNVLYWSNSSSPTYDSGSSNKGVLGTSAQETLSDGSKTNVWIQEGADGYNDQNQATSQANKLPVLNLTELQEDALAQEETKETPDTSQEPIGYEQKPIYKEVPIYETVLVEDENFGGLSSLELETGIRNGRYQLVSPAKEGSTQGFNINGTDYELVSLDSCTAIVDKQDDNALALAEAEYEKGMEAIQAQDKRYEIDQKKIDTQYDALIAEEESLKSVLNKNVERSFKTFG</sequence>
<dbReference type="InterPro" id="IPR011493">
    <property type="entry name" value="GLUG"/>
</dbReference>
<evidence type="ECO:0000313" key="3">
    <source>
        <dbReference type="Proteomes" id="UP000823928"/>
    </source>
</evidence>
<gene>
    <name evidence="2" type="ORF">IAC10_05430</name>
</gene>
<accession>A0A9D1EY09</accession>
<dbReference type="Gene3D" id="2.160.20.110">
    <property type="match status" value="1"/>
</dbReference>
<dbReference type="EMBL" id="DVIU01000114">
    <property type="protein sequence ID" value="HIS36056.1"/>
    <property type="molecule type" value="Genomic_DNA"/>
</dbReference>
<proteinExistence type="predicted"/>
<feature type="domain" description="GLUG" evidence="1">
    <location>
        <begin position="317"/>
        <end position="339"/>
    </location>
</feature>